<protein>
    <submittedName>
        <fullName evidence="2">Uncharacterized protein</fullName>
    </submittedName>
</protein>
<dbReference type="AlphaFoldDB" id="A0A6J4HBP2"/>
<accession>A0A6J4HBP2</accession>
<feature type="region of interest" description="Disordered" evidence="1">
    <location>
        <begin position="1"/>
        <end position="29"/>
    </location>
</feature>
<sequence>RDGGARVERDPDGASGVVERQLRTVEEDR</sequence>
<evidence type="ECO:0000313" key="2">
    <source>
        <dbReference type="EMBL" id="CAA9219042.1"/>
    </source>
</evidence>
<feature type="compositionally biased region" description="Basic and acidic residues" evidence="1">
    <location>
        <begin position="1"/>
        <end position="12"/>
    </location>
</feature>
<name>A0A6J4HBP2_9ACTN</name>
<evidence type="ECO:0000256" key="1">
    <source>
        <dbReference type="SAM" id="MobiDB-lite"/>
    </source>
</evidence>
<feature type="compositionally biased region" description="Basic and acidic residues" evidence="1">
    <location>
        <begin position="20"/>
        <end position="29"/>
    </location>
</feature>
<feature type="non-terminal residue" evidence="2">
    <location>
        <position position="1"/>
    </location>
</feature>
<organism evidence="2">
    <name type="scientific">uncultured Mycobacteriales bacterium</name>
    <dbReference type="NCBI Taxonomy" id="581187"/>
    <lineage>
        <taxon>Bacteria</taxon>
        <taxon>Bacillati</taxon>
        <taxon>Actinomycetota</taxon>
        <taxon>Actinomycetes</taxon>
        <taxon>Mycobacteriales</taxon>
        <taxon>environmental samples</taxon>
    </lineage>
</organism>
<proteinExistence type="predicted"/>
<reference evidence="2" key="1">
    <citation type="submission" date="2020-02" db="EMBL/GenBank/DDBJ databases">
        <authorList>
            <person name="Meier V. D."/>
        </authorList>
    </citation>
    <scope>NUCLEOTIDE SEQUENCE</scope>
    <source>
        <strain evidence="2">AVDCRST_MAG41</strain>
    </source>
</reference>
<gene>
    <name evidence="2" type="ORF">AVDCRST_MAG41-409</name>
</gene>
<dbReference type="EMBL" id="CADCTP010000037">
    <property type="protein sequence ID" value="CAA9219042.1"/>
    <property type="molecule type" value="Genomic_DNA"/>
</dbReference>